<dbReference type="PANTHER" id="PTHR38166:SF1">
    <property type="entry name" value="C2H2-TYPE DOMAIN-CONTAINING PROTEIN"/>
    <property type="match status" value="1"/>
</dbReference>
<comment type="caution">
    <text evidence="2">The sequence shown here is derived from an EMBL/GenBank/DDBJ whole genome shotgun (WGS) entry which is preliminary data.</text>
</comment>
<gene>
    <name evidence="2" type="ORF">B0H63DRAFT_388880</name>
</gene>
<feature type="region of interest" description="Disordered" evidence="1">
    <location>
        <begin position="284"/>
        <end position="305"/>
    </location>
</feature>
<feature type="region of interest" description="Disordered" evidence="1">
    <location>
        <begin position="1"/>
        <end position="22"/>
    </location>
</feature>
<evidence type="ECO:0008006" key="4">
    <source>
        <dbReference type="Google" id="ProtNLM"/>
    </source>
</evidence>
<dbReference type="AlphaFoldDB" id="A0AAE0NZN9"/>
<feature type="compositionally biased region" description="Low complexity" evidence="1">
    <location>
        <begin position="502"/>
        <end position="511"/>
    </location>
</feature>
<evidence type="ECO:0000313" key="3">
    <source>
        <dbReference type="Proteomes" id="UP001285441"/>
    </source>
</evidence>
<evidence type="ECO:0000313" key="2">
    <source>
        <dbReference type="EMBL" id="KAK3390701.1"/>
    </source>
</evidence>
<feature type="compositionally biased region" description="Basic and acidic residues" evidence="1">
    <location>
        <begin position="103"/>
        <end position="115"/>
    </location>
</feature>
<feature type="region of interest" description="Disordered" evidence="1">
    <location>
        <begin position="66"/>
        <end position="155"/>
    </location>
</feature>
<keyword evidence="3" id="KW-1185">Reference proteome</keyword>
<feature type="region of interest" description="Disordered" evidence="1">
    <location>
        <begin position="490"/>
        <end position="511"/>
    </location>
</feature>
<organism evidence="2 3">
    <name type="scientific">Podospora didyma</name>
    <dbReference type="NCBI Taxonomy" id="330526"/>
    <lineage>
        <taxon>Eukaryota</taxon>
        <taxon>Fungi</taxon>
        <taxon>Dikarya</taxon>
        <taxon>Ascomycota</taxon>
        <taxon>Pezizomycotina</taxon>
        <taxon>Sordariomycetes</taxon>
        <taxon>Sordariomycetidae</taxon>
        <taxon>Sordariales</taxon>
        <taxon>Podosporaceae</taxon>
        <taxon>Podospora</taxon>
    </lineage>
</organism>
<dbReference type="Proteomes" id="UP001285441">
    <property type="component" value="Unassembled WGS sequence"/>
</dbReference>
<feature type="compositionally biased region" description="Polar residues" evidence="1">
    <location>
        <begin position="384"/>
        <end position="393"/>
    </location>
</feature>
<feature type="compositionally biased region" description="Basic and acidic residues" evidence="1">
    <location>
        <begin position="1"/>
        <end position="12"/>
    </location>
</feature>
<dbReference type="EMBL" id="JAULSW010000002">
    <property type="protein sequence ID" value="KAK3390701.1"/>
    <property type="molecule type" value="Genomic_DNA"/>
</dbReference>
<evidence type="ECO:0000256" key="1">
    <source>
        <dbReference type="SAM" id="MobiDB-lite"/>
    </source>
</evidence>
<accession>A0AAE0NZN9</accession>
<feature type="compositionally biased region" description="Low complexity" evidence="1">
    <location>
        <begin position="394"/>
        <end position="408"/>
    </location>
</feature>
<dbReference type="PANTHER" id="PTHR38166">
    <property type="entry name" value="C2H2-TYPE DOMAIN-CONTAINING PROTEIN-RELATED"/>
    <property type="match status" value="1"/>
</dbReference>
<sequence>MPRSKKEAEKSPQEAFGYDAPIQHSSRYSTFHEILTTQDTGFEQDFANPATRDSVLADFNFDSFLHESESGQGHDFGQVAGSSHGQGIQGHGQQEEPATSTTEESKTKEHRDSAKRGAARPRKSTLNQGRDEEQDDSDHDGRRKKAKRAPAGKETVVGDADKKFACPYFKRNRRKYCKWTSCPGPGWDEVHRVKTHLYRRHALPIQCPRCWDVFKGDNQLRAHLQQDPPCDVRTNQTLVEGFTKDQEKRLRSRKKVQADMTDEDKWREIYMILFPDDDKATIPSPYYDQTDYDLDESSSSGTGELEDYATFIRREMPTLVRRELESVFQDESQDVEERLRPRMAEILLNLQPKLLRLYKQSQSPLSGYGPQDNDVVVGSGSGSDQVWTPSLSQDTGTGTDSTPPTGNNTDREDSLPLGGTAFGFNVNDLLDFDLSGAGSGFEWSEAVLNNAPVDAMQFQAAYDLNVGAGSNYNNWDYDIEKLASPDAMYTPNHTGGSGGDVTGTYTQTTTT</sequence>
<name>A0AAE0NZN9_9PEZI</name>
<protein>
    <recommendedName>
        <fullName evidence="4">C2H2-type domain-containing protein</fullName>
    </recommendedName>
</protein>
<reference evidence="2" key="1">
    <citation type="journal article" date="2023" name="Mol. Phylogenet. Evol.">
        <title>Genome-scale phylogeny and comparative genomics of the fungal order Sordariales.</title>
        <authorList>
            <person name="Hensen N."/>
            <person name="Bonometti L."/>
            <person name="Westerberg I."/>
            <person name="Brannstrom I.O."/>
            <person name="Guillou S."/>
            <person name="Cros-Aarteil S."/>
            <person name="Calhoun S."/>
            <person name="Haridas S."/>
            <person name="Kuo A."/>
            <person name="Mondo S."/>
            <person name="Pangilinan J."/>
            <person name="Riley R."/>
            <person name="LaButti K."/>
            <person name="Andreopoulos B."/>
            <person name="Lipzen A."/>
            <person name="Chen C."/>
            <person name="Yan M."/>
            <person name="Daum C."/>
            <person name="Ng V."/>
            <person name="Clum A."/>
            <person name="Steindorff A."/>
            <person name="Ohm R.A."/>
            <person name="Martin F."/>
            <person name="Silar P."/>
            <person name="Natvig D.O."/>
            <person name="Lalanne C."/>
            <person name="Gautier V."/>
            <person name="Ament-Velasquez S.L."/>
            <person name="Kruys A."/>
            <person name="Hutchinson M.I."/>
            <person name="Powell A.J."/>
            <person name="Barry K."/>
            <person name="Miller A.N."/>
            <person name="Grigoriev I.V."/>
            <person name="Debuchy R."/>
            <person name="Gladieux P."/>
            <person name="Hiltunen Thoren M."/>
            <person name="Johannesson H."/>
        </authorList>
    </citation>
    <scope>NUCLEOTIDE SEQUENCE</scope>
    <source>
        <strain evidence="2">CBS 232.78</strain>
    </source>
</reference>
<feature type="region of interest" description="Disordered" evidence="1">
    <location>
        <begin position="363"/>
        <end position="416"/>
    </location>
</feature>
<reference evidence="2" key="2">
    <citation type="submission" date="2023-06" db="EMBL/GenBank/DDBJ databases">
        <authorList>
            <consortium name="Lawrence Berkeley National Laboratory"/>
            <person name="Haridas S."/>
            <person name="Hensen N."/>
            <person name="Bonometti L."/>
            <person name="Westerberg I."/>
            <person name="Brannstrom I.O."/>
            <person name="Guillou S."/>
            <person name="Cros-Aarteil S."/>
            <person name="Calhoun S."/>
            <person name="Kuo A."/>
            <person name="Mondo S."/>
            <person name="Pangilinan J."/>
            <person name="Riley R."/>
            <person name="LaButti K."/>
            <person name="Andreopoulos B."/>
            <person name="Lipzen A."/>
            <person name="Chen C."/>
            <person name="Yanf M."/>
            <person name="Daum C."/>
            <person name="Ng V."/>
            <person name="Clum A."/>
            <person name="Steindorff A."/>
            <person name="Ohm R."/>
            <person name="Martin F."/>
            <person name="Silar P."/>
            <person name="Natvig D."/>
            <person name="Lalanne C."/>
            <person name="Gautier V."/>
            <person name="Ament-velasquez S.L."/>
            <person name="Kruys A."/>
            <person name="Hutchinson M.I."/>
            <person name="Powell A.J."/>
            <person name="Barry K."/>
            <person name="Miller A.N."/>
            <person name="Grigoriev I.V."/>
            <person name="Debuchy R."/>
            <person name="Gladieux P."/>
            <person name="Thoren M.H."/>
            <person name="Johannesson H."/>
        </authorList>
    </citation>
    <scope>NUCLEOTIDE SEQUENCE</scope>
    <source>
        <strain evidence="2">CBS 232.78</strain>
    </source>
</reference>
<proteinExistence type="predicted"/>